<evidence type="ECO:0000313" key="4">
    <source>
        <dbReference type="Proteomes" id="UP000321328"/>
    </source>
</evidence>
<keyword evidence="1" id="KW-0812">Transmembrane</keyword>
<reference evidence="3 4" key="1">
    <citation type="submission" date="2019-07" db="EMBL/GenBank/DDBJ databases">
        <title>Whole genome shotgun sequence of Pseudonocardia asaccharolytica NBRC 16224.</title>
        <authorList>
            <person name="Hosoyama A."/>
            <person name="Uohara A."/>
            <person name="Ohji S."/>
            <person name="Ichikawa N."/>
        </authorList>
    </citation>
    <scope>NUCLEOTIDE SEQUENCE [LARGE SCALE GENOMIC DNA]</scope>
    <source>
        <strain evidence="3 4">NBRC 16224</strain>
    </source>
</reference>
<evidence type="ECO:0000259" key="2">
    <source>
        <dbReference type="Pfam" id="PF08044"/>
    </source>
</evidence>
<sequence>MDTIQGSEIVSAARGTMVAVDDLARPDDTRVSDADRRAVQDRLQWAHGEGLLDLNEFDVRTRAVWDSKTRGELARLTGDLPARPRHPGRRRVFSDTGGGTAMRVLTIVFGSIAAVNLIVWGLVVLTIGGWVYPWWVWTVAPPGAVLGVLYLSGIGRPDRD</sequence>
<dbReference type="InterPro" id="IPR012551">
    <property type="entry name" value="DUF1707_SHOCT-like"/>
</dbReference>
<feature type="transmembrane region" description="Helical" evidence="1">
    <location>
        <begin position="134"/>
        <end position="154"/>
    </location>
</feature>
<accession>A0A511D326</accession>
<organism evidence="3 4">
    <name type="scientific">Pseudonocardia asaccharolytica DSM 44247 = NBRC 16224</name>
    <dbReference type="NCBI Taxonomy" id="1123024"/>
    <lineage>
        <taxon>Bacteria</taxon>
        <taxon>Bacillati</taxon>
        <taxon>Actinomycetota</taxon>
        <taxon>Actinomycetes</taxon>
        <taxon>Pseudonocardiales</taxon>
        <taxon>Pseudonocardiaceae</taxon>
        <taxon>Pseudonocardia</taxon>
    </lineage>
</organism>
<dbReference type="AlphaFoldDB" id="A0A511D326"/>
<dbReference type="Pfam" id="PF08044">
    <property type="entry name" value="DUF1707"/>
    <property type="match status" value="1"/>
</dbReference>
<dbReference type="STRING" id="1123024.GCA_000423625_04074"/>
<comment type="caution">
    <text evidence="3">The sequence shown here is derived from an EMBL/GenBank/DDBJ whole genome shotgun (WGS) entry which is preliminary data.</text>
</comment>
<dbReference type="EMBL" id="BJVI01000032">
    <property type="protein sequence ID" value="GEL19186.1"/>
    <property type="molecule type" value="Genomic_DNA"/>
</dbReference>
<dbReference type="Proteomes" id="UP000321328">
    <property type="component" value="Unassembled WGS sequence"/>
</dbReference>
<evidence type="ECO:0000256" key="1">
    <source>
        <dbReference type="SAM" id="Phobius"/>
    </source>
</evidence>
<proteinExistence type="predicted"/>
<gene>
    <name evidence="3" type="ORF">PA7_30230</name>
</gene>
<keyword evidence="4" id="KW-1185">Reference proteome</keyword>
<feature type="domain" description="DUF1707" evidence="2">
    <location>
        <begin position="29"/>
        <end position="81"/>
    </location>
</feature>
<name>A0A511D326_9PSEU</name>
<evidence type="ECO:0000313" key="3">
    <source>
        <dbReference type="EMBL" id="GEL19186.1"/>
    </source>
</evidence>
<feature type="transmembrane region" description="Helical" evidence="1">
    <location>
        <begin position="104"/>
        <end position="128"/>
    </location>
</feature>
<keyword evidence="1" id="KW-1133">Transmembrane helix</keyword>
<protein>
    <recommendedName>
        <fullName evidence="2">DUF1707 domain-containing protein</fullName>
    </recommendedName>
</protein>
<keyword evidence="1" id="KW-0472">Membrane</keyword>